<accession>A0A078GL92</accession>
<keyword evidence="2" id="KW-1185">Reference proteome</keyword>
<dbReference type="Gramene" id="CDY25927">
    <property type="protein sequence ID" value="CDY25927"/>
    <property type="gene ID" value="GSBRNA2T00033414001"/>
</dbReference>
<gene>
    <name evidence="1" type="primary">BnaC09g32990D</name>
    <name evidence="1" type="ORF">GSBRNA2T00033414001</name>
</gene>
<sequence>MDYILLLLPLVLFLLAYRFLFSSKSFNLPPGPTPFPIVGNLHLVKPPNALLVRTTLF</sequence>
<reference evidence="1 2" key="1">
    <citation type="journal article" date="2014" name="Science">
        <title>Plant genetics. Early allopolyploid evolution in the post-Neolithic Brassica napus oilseed genome.</title>
        <authorList>
            <person name="Chalhoub B."/>
            <person name="Denoeud F."/>
            <person name="Liu S."/>
            <person name="Parkin I.A."/>
            <person name="Tang H."/>
            <person name="Wang X."/>
            <person name="Chiquet J."/>
            <person name="Belcram H."/>
            <person name="Tong C."/>
            <person name="Samans B."/>
            <person name="Correa M."/>
            <person name="Da Silva C."/>
            <person name="Just J."/>
            <person name="Falentin C."/>
            <person name="Koh C.S."/>
            <person name="Le Clainche I."/>
            <person name="Bernard M."/>
            <person name="Bento P."/>
            <person name="Noel B."/>
            <person name="Labadie K."/>
            <person name="Alberti A."/>
            <person name="Charles M."/>
            <person name="Arnaud D."/>
            <person name="Guo H."/>
            <person name="Daviaud C."/>
            <person name="Alamery S."/>
            <person name="Jabbari K."/>
            <person name="Zhao M."/>
            <person name="Edger P.P."/>
            <person name="Chelaifa H."/>
            <person name="Tack D."/>
            <person name="Lassalle G."/>
            <person name="Mestiri I."/>
            <person name="Schnel N."/>
            <person name="Le Paslier M.C."/>
            <person name="Fan G."/>
            <person name="Renault V."/>
            <person name="Bayer P.E."/>
            <person name="Golicz A.A."/>
            <person name="Manoli S."/>
            <person name="Lee T.H."/>
            <person name="Thi V.H."/>
            <person name="Chalabi S."/>
            <person name="Hu Q."/>
            <person name="Fan C."/>
            <person name="Tollenaere R."/>
            <person name="Lu Y."/>
            <person name="Battail C."/>
            <person name="Shen J."/>
            <person name="Sidebottom C.H."/>
            <person name="Wang X."/>
            <person name="Canaguier A."/>
            <person name="Chauveau A."/>
            <person name="Berard A."/>
            <person name="Deniot G."/>
            <person name="Guan M."/>
            <person name="Liu Z."/>
            <person name="Sun F."/>
            <person name="Lim Y.P."/>
            <person name="Lyons E."/>
            <person name="Town C.D."/>
            <person name="Bancroft I."/>
            <person name="Wang X."/>
            <person name="Meng J."/>
            <person name="Ma J."/>
            <person name="Pires J.C."/>
            <person name="King G.J."/>
            <person name="Brunel D."/>
            <person name="Delourme R."/>
            <person name="Renard M."/>
            <person name="Aury J.M."/>
            <person name="Adams K.L."/>
            <person name="Batley J."/>
            <person name="Snowdon R.J."/>
            <person name="Tost J."/>
            <person name="Edwards D."/>
            <person name="Zhou Y."/>
            <person name="Hua W."/>
            <person name="Sharpe A.G."/>
            <person name="Paterson A.H."/>
            <person name="Guan C."/>
            <person name="Wincker P."/>
        </authorList>
    </citation>
    <scope>NUCLEOTIDE SEQUENCE [LARGE SCALE GENOMIC DNA]</scope>
    <source>
        <strain evidence="2">cv. Darmor-bzh</strain>
    </source>
</reference>
<dbReference type="STRING" id="3708.A0A078GL92"/>
<evidence type="ECO:0000313" key="1">
    <source>
        <dbReference type="EMBL" id="CDY25927.1"/>
    </source>
</evidence>
<organism evidence="1 2">
    <name type="scientific">Brassica napus</name>
    <name type="common">Rape</name>
    <dbReference type="NCBI Taxonomy" id="3708"/>
    <lineage>
        <taxon>Eukaryota</taxon>
        <taxon>Viridiplantae</taxon>
        <taxon>Streptophyta</taxon>
        <taxon>Embryophyta</taxon>
        <taxon>Tracheophyta</taxon>
        <taxon>Spermatophyta</taxon>
        <taxon>Magnoliopsida</taxon>
        <taxon>eudicotyledons</taxon>
        <taxon>Gunneridae</taxon>
        <taxon>Pentapetalae</taxon>
        <taxon>rosids</taxon>
        <taxon>malvids</taxon>
        <taxon>Brassicales</taxon>
        <taxon>Brassicaceae</taxon>
        <taxon>Brassiceae</taxon>
        <taxon>Brassica</taxon>
    </lineage>
</organism>
<evidence type="ECO:0000313" key="2">
    <source>
        <dbReference type="Proteomes" id="UP000028999"/>
    </source>
</evidence>
<protein>
    <submittedName>
        <fullName evidence="1">BnaC09g32990D protein</fullName>
    </submittedName>
</protein>
<dbReference type="AlphaFoldDB" id="A0A078GL92"/>
<name>A0A078GL92_BRANA</name>
<proteinExistence type="predicted"/>
<dbReference type="Proteomes" id="UP000028999">
    <property type="component" value="Unassembled WGS sequence"/>
</dbReference>
<dbReference type="EMBL" id="LK032182">
    <property type="protein sequence ID" value="CDY25927.1"/>
    <property type="molecule type" value="Genomic_DNA"/>
</dbReference>
<dbReference type="PaxDb" id="3708-A0A078GL92"/>